<keyword evidence="5 8" id="KW-0808">Transferase</keyword>
<evidence type="ECO:0000256" key="6">
    <source>
        <dbReference type="ARBA" id="ARBA00022898"/>
    </source>
</evidence>
<evidence type="ECO:0000256" key="3">
    <source>
        <dbReference type="ARBA" id="ARBA00011738"/>
    </source>
</evidence>
<gene>
    <name evidence="8" type="ORF">FC50_GL000324</name>
</gene>
<comment type="caution">
    <text evidence="8">The sequence shown here is derived from an EMBL/GenBank/DDBJ whole genome shotgun (WGS) entry which is preliminary data.</text>
</comment>
<evidence type="ECO:0000256" key="4">
    <source>
        <dbReference type="ARBA" id="ARBA00022576"/>
    </source>
</evidence>
<dbReference type="SUPFAM" id="SSF53383">
    <property type="entry name" value="PLP-dependent transferases"/>
    <property type="match status" value="1"/>
</dbReference>
<dbReference type="PANTHER" id="PTHR42790">
    <property type="entry name" value="AMINOTRANSFERASE"/>
    <property type="match status" value="1"/>
</dbReference>
<feature type="domain" description="Aminotransferase class I/classII large" evidence="7">
    <location>
        <begin position="47"/>
        <end position="380"/>
    </location>
</feature>
<dbReference type="Proteomes" id="UP000051922">
    <property type="component" value="Unassembled WGS sequence"/>
</dbReference>
<dbReference type="GO" id="GO:1901605">
    <property type="term" value="P:alpha-amino acid metabolic process"/>
    <property type="evidence" value="ECO:0007669"/>
    <property type="project" value="TreeGrafter"/>
</dbReference>
<dbReference type="GO" id="GO:0008483">
    <property type="term" value="F:transaminase activity"/>
    <property type="evidence" value="ECO:0007669"/>
    <property type="project" value="UniProtKB-KW"/>
</dbReference>
<keyword evidence="9" id="KW-1185">Reference proteome</keyword>
<comment type="subunit">
    <text evidence="3">Homodimer.</text>
</comment>
<dbReference type="GO" id="GO:0030170">
    <property type="term" value="F:pyridoxal phosphate binding"/>
    <property type="evidence" value="ECO:0007669"/>
    <property type="project" value="InterPro"/>
</dbReference>
<dbReference type="STRING" id="1423783.FC50_GL000324"/>
<name>A0A0R1U4F5_9LACO</name>
<evidence type="ECO:0000256" key="1">
    <source>
        <dbReference type="ARBA" id="ARBA00001933"/>
    </source>
</evidence>
<dbReference type="InterPro" id="IPR050859">
    <property type="entry name" value="Class-I_PLP-dep_aminotransf"/>
</dbReference>
<dbReference type="Pfam" id="PF00155">
    <property type="entry name" value="Aminotran_1_2"/>
    <property type="match status" value="1"/>
</dbReference>
<dbReference type="InterPro" id="IPR015421">
    <property type="entry name" value="PyrdxlP-dep_Trfase_major"/>
</dbReference>
<keyword evidence="4 8" id="KW-0032">Aminotransferase</keyword>
<dbReference type="InterPro" id="IPR015422">
    <property type="entry name" value="PyrdxlP-dep_Trfase_small"/>
</dbReference>
<dbReference type="PATRIC" id="fig|1423783.4.peg.335"/>
<keyword evidence="6" id="KW-0663">Pyridoxal phosphate</keyword>
<organism evidence="8 9">
    <name type="scientific">Lacticaseibacillus pantheris DSM 15945 = JCM 12539 = NBRC 106106</name>
    <dbReference type="NCBI Taxonomy" id="1423783"/>
    <lineage>
        <taxon>Bacteria</taxon>
        <taxon>Bacillati</taxon>
        <taxon>Bacillota</taxon>
        <taxon>Bacilli</taxon>
        <taxon>Lactobacillales</taxon>
        <taxon>Lactobacillaceae</taxon>
        <taxon>Lacticaseibacillus</taxon>
    </lineage>
</organism>
<comment type="cofactor">
    <cofactor evidence="1">
        <name>pyridoxal 5'-phosphate</name>
        <dbReference type="ChEBI" id="CHEBI:597326"/>
    </cofactor>
</comment>
<dbReference type="RefSeq" id="WP_056956165.1">
    <property type="nucleotide sequence ID" value="NZ_AZFJ01000007.1"/>
</dbReference>
<dbReference type="FunFam" id="3.40.640.10:FF:000053">
    <property type="entry name" value="Aminotransferase, class I"/>
    <property type="match status" value="1"/>
</dbReference>
<accession>A0A0R1U4F5</accession>
<evidence type="ECO:0000256" key="2">
    <source>
        <dbReference type="ARBA" id="ARBA00007441"/>
    </source>
</evidence>
<proteinExistence type="inferred from homology"/>
<evidence type="ECO:0000256" key="5">
    <source>
        <dbReference type="ARBA" id="ARBA00022679"/>
    </source>
</evidence>
<dbReference type="PANTHER" id="PTHR42790:SF19">
    <property type="entry name" value="KYNURENINE_ALPHA-AMINOADIPATE AMINOTRANSFERASE, MITOCHONDRIAL"/>
    <property type="match status" value="1"/>
</dbReference>
<dbReference type="OrthoDB" id="9802328at2"/>
<dbReference type="CDD" id="cd00609">
    <property type="entry name" value="AAT_like"/>
    <property type="match status" value="1"/>
</dbReference>
<evidence type="ECO:0000313" key="8">
    <source>
        <dbReference type="EMBL" id="KRL88129.1"/>
    </source>
</evidence>
<dbReference type="Gene3D" id="3.40.640.10">
    <property type="entry name" value="Type I PLP-dependent aspartate aminotransferase-like (Major domain)"/>
    <property type="match status" value="1"/>
</dbReference>
<comment type="similarity">
    <text evidence="2">Belongs to the class-I pyridoxal-phosphate-dependent aminotransferase family.</text>
</comment>
<reference evidence="8 9" key="1">
    <citation type="journal article" date="2015" name="Genome Announc.">
        <title>Expanding the biotechnology potential of lactobacilli through comparative genomics of 213 strains and associated genera.</title>
        <authorList>
            <person name="Sun Z."/>
            <person name="Harris H.M."/>
            <person name="McCann A."/>
            <person name="Guo C."/>
            <person name="Argimon S."/>
            <person name="Zhang W."/>
            <person name="Yang X."/>
            <person name="Jeffery I.B."/>
            <person name="Cooney J.C."/>
            <person name="Kagawa T.F."/>
            <person name="Liu W."/>
            <person name="Song Y."/>
            <person name="Salvetti E."/>
            <person name="Wrobel A."/>
            <person name="Rasinkangas P."/>
            <person name="Parkhill J."/>
            <person name="Rea M.C."/>
            <person name="O'Sullivan O."/>
            <person name="Ritari J."/>
            <person name="Douillard F.P."/>
            <person name="Paul Ross R."/>
            <person name="Yang R."/>
            <person name="Briner A.E."/>
            <person name="Felis G.E."/>
            <person name="de Vos W.M."/>
            <person name="Barrangou R."/>
            <person name="Klaenhammer T.R."/>
            <person name="Caufield P.W."/>
            <person name="Cui Y."/>
            <person name="Zhang H."/>
            <person name="O'Toole P.W."/>
        </authorList>
    </citation>
    <scope>NUCLEOTIDE SEQUENCE [LARGE SCALE GENOMIC DNA]</scope>
    <source>
        <strain evidence="8 9">DSM 15945</strain>
    </source>
</reference>
<sequence length="401" mass="44164">MDYAERTQRATDNGLGDLLAAPTKNQISFAGGLPDPKLFPQQELSVAFAAAMANSTGDQFQYSDAQGFRPLREQLARLLQRDGVRATADTIAMTQGAQQALDLIARLYINPGDTIVVEAPTYPGAISAFDTYEPHYEGVPVQSDGMDMVALRRVLTERRVKLIYTVPDFQNPTGTVMSLNKRRTLLALAREFDVMIIEDAPYRWLRYNGINLPTLSELDQSDRVIFVDSMSKVLAPGLRVGWVHADAEIIKDLVALKTGADLESSTLTLRGVSQYLADNDLDAHIAALRHNYAQKRDAMVAGLRAEMPGTAIISAPQGGFFVWLELPTTINTDVLAREYKDELALVPGSMTYPLHDHHNGLRLAFTHASIDDIKTGCQRLGRAVRQAMANTVTIRNDAQAH</sequence>
<protein>
    <submittedName>
        <fullName evidence="8">Aminotransferase</fullName>
    </submittedName>
</protein>
<evidence type="ECO:0000313" key="9">
    <source>
        <dbReference type="Proteomes" id="UP000051922"/>
    </source>
</evidence>
<dbReference type="AlphaFoldDB" id="A0A0R1U4F5"/>
<dbReference type="Gene3D" id="3.90.1150.10">
    <property type="entry name" value="Aspartate Aminotransferase, domain 1"/>
    <property type="match status" value="1"/>
</dbReference>
<dbReference type="InterPro" id="IPR004839">
    <property type="entry name" value="Aminotransferase_I/II_large"/>
</dbReference>
<dbReference type="EMBL" id="AZFJ01000007">
    <property type="protein sequence ID" value="KRL88129.1"/>
    <property type="molecule type" value="Genomic_DNA"/>
</dbReference>
<evidence type="ECO:0000259" key="7">
    <source>
        <dbReference type="Pfam" id="PF00155"/>
    </source>
</evidence>
<dbReference type="InterPro" id="IPR015424">
    <property type="entry name" value="PyrdxlP-dep_Trfase"/>
</dbReference>